<evidence type="ECO:0000313" key="8">
    <source>
        <dbReference type="Proteomes" id="UP000242367"/>
    </source>
</evidence>
<dbReference type="Pfam" id="PF01230">
    <property type="entry name" value="HIT"/>
    <property type="match status" value="1"/>
</dbReference>
<keyword evidence="8" id="KW-1185">Reference proteome</keyword>
<dbReference type="EC" id="2.7.7.53" evidence="7"/>
<accession>A0A2P4UDT9</accession>
<evidence type="ECO:0000256" key="3">
    <source>
        <dbReference type="PIRSR" id="PIRSR639383-2"/>
    </source>
</evidence>
<sequence>MLLVRPYTKENAALSVEPEESVVQQARANAPDPAQAAYPGGPQVEEERGGAGVPDHFRRLWTPHRMAYIKGEGRPSGSGADEGCPFCEIPAMSDEDGLVLARGRSVYAVLNLYPYNSGHLMVVPYRHVADYGDLDEGEYTELAVLTRRAMGALRKASGAQGFNVGMNLGLVAGAGIAAHLHQHVVPRWGGDTNFMPVVGHTRVLPQLLRDTRRLLVDAWPKDA</sequence>
<feature type="compositionally biased region" description="Low complexity" evidence="5">
    <location>
        <begin position="24"/>
        <end position="39"/>
    </location>
</feature>
<feature type="binding site" evidence="3">
    <location>
        <position position="183"/>
    </location>
    <ligand>
        <name>substrate</name>
    </ligand>
</feature>
<feature type="short sequence motif" description="Histidine triad motif" evidence="4">
    <location>
        <begin position="179"/>
        <end position="183"/>
    </location>
</feature>
<evidence type="ECO:0000259" key="6">
    <source>
        <dbReference type="PROSITE" id="PS51084"/>
    </source>
</evidence>
<feature type="binding site" evidence="3">
    <location>
        <position position="111"/>
    </location>
    <ligand>
        <name>substrate</name>
    </ligand>
</feature>
<keyword evidence="7" id="KW-0548">Nucleotidyltransferase</keyword>
<dbReference type="PROSITE" id="PS51084">
    <property type="entry name" value="HIT_2"/>
    <property type="match status" value="1"/>
</dbReference>
<dbReference type="Gene3D" id="3.30.428.10">
    <property type="entry name" value="HIT-like"/>
    <property type="match status" value="1"/>
</dbReference>
<gene>
    <name evidence="7" type="ORF">BTM25_43610</name>
</gene>
<keyword evidence="1" id="KW-0547">Nucleotide-binding</keyword>
<keyword evidence="7" id="KW-0808">Transferase</keyword>
<feature type="active site" description="Tele-AMP-histidine intermediate" evidence="2">
    <location>
        <position position="181"/>
    </location>
</feature>
<feature type="region of interest" description="Disordered" evidence="5">
    <location>
        <begin position="15"/>
        <end position="54"/>
    </location>
</feature>
<dbReference type="CDD" id="cd01275">
    <property type="entry name" value="FHIT"/>
    <property type="match status" value="1"/>
</dbReference>
<reference evidence="7 8" key="1">
    <citation type="journal article" date="2017" name="Chemistry">
        <title>Isolation, Biosynthesis and Chemical Modifications of Rubterolones A-F: Rare Tropolone Alkaloids from Actinomadura sp. 5-2.</title>
        <authorList>
            <person name="Guo H."/>
            <person name="Benndorf R."/>
            <person name="Leichnitz D."/>
            <person name="Klassen J.L."/>
            <person name="Vollmers J."/>
            <person name="Gorls H."/>
            <person name="Steinacker M."/>
            <person name="Weigel C."/>
            <person name="Dahse H.M."/>
            <person name="Kaster A.K."/>
            <person name="de Beer Z.W."/>
            <person name="Poulsen M."/>
            <person name="Beemelmanns C."/>
        </authorList>
    </citation>
    <scope>NUCLEOTIDE SEQUENCE [LARGE SCALE GENOMIC DNA]</scope>
    <source>
        <strain evidence="7 8">5-2</strain>
    </source>
</reference>
<comment type="caution">
    <text evidence="7">The sequence shown here is derived from an EMBL/GenBank/DDBJ whole genome shotgun (WGS) entry which is preliminary data.</text>
</comment>
<dbReference type="PANTHER" id="PTHR42997:SF1">
    <property type="entry name" value="AP-4-A PHOSPHORYLASE"/>
    <property type="match status" value="1"/>
</dbReference>
<dbReference type="GO" id="GO:0003877">
    <property type="term" value="F:ATP:ADP adenylyltransferase activity"/>
    <property type="evidence" value="ECO:0007669"/>
    <property type="project" value="UniProtKB-EC"/>
</dbReference>
<evidence type="ECO:0000256" key="2">
    <source>
        <dbReference type="PIRSR" id="PIRSR639383-1"/>
    </source>
</evidence>
<dbReference type="GO" id="GO:0000166">
    <property type="term" value="F:nucleotide binding"/>
    <property type="evidence" value="ECO:0007669"/>
    <property type="project" value="UniProtKB-KW"/>
</dbReference>
<dbReference type="InterPro" id="IPR011146">
    <property type="entry name" value="HIT-like"/>
</dbReference>
<evidence type="ECO:0000256" key="1">
    <source>
        <dbReference type="ARBA" id="ARBA00022741"/>
    </source>
</evidence>
<dbReference type="AlphaFoldDB" id="A0A2P4UDT9"/>
<dbReference type="Proteomes" id="UP000242367">
    <property type="component" value="Unassembled WGS sequence"/>
</dbReference>
<dbReference type="InterPro" id="IPR039383">
    <property type="entry name" value="FHIT"/>
</dbReference>
<dbReference type="PANTHER" id="PTHR42997">
    <property type="entry name" value="HIT FAMILY HYDROLASE"/>
    <property type="match status" value="1"/>
</dbReference>
<dbReference type="InterPro" id="IPR036265">
    <property type="entry name" value="HIT-like_sf"/>
</dbReference>
<name>A0A2P4UDT9_9ACTN</name>
<feature type="domain" description="HIT" evidence="6">
    <location>
        <begin position="85"/>
        <end position="194"/>
    </location>
</feature>
<dbReference type="EMBL" id="MTBP01000003">
    <property type="protein sequence ID" value="POM23209.1"/>
    <property type="molecule type" value="Genomic_DNA"/>
</dbReference>
<evidence type="ECO:0000256" key="4">
    <source>
        <dbReference type="PROSITE-ProRule" id="PRU00464"/>
    </source>
</evidence>
<dbReference type="InterPro" id="IPR052908">
    <property type="entry name" value="AP-4-A_phosphorylase"/>
</dbReference>
<protein>
    <submittedName>
        <fullName evidence="7">AP-4-A phosphorylase</fullName>
        <ecNumber evidence="7">2.7.7.53</ecNumber>
    </submittedName>
</protein>
<organism evidence="7 8">
    <name type="scientific">Actinomadura rubteroloni</name>
    <dbReference type="NCBI Taxonomy" id="1926885"/>
    <lineage>
        <taxon>Bacteria</taxon>
        <taxon>Bacillati</taxon>
        <taxon>Actinomycetota</taxon>
        <taxon>Actinomycetes</taxon>
        <taxon>Streptosporangiales</taxon>
        <taxon>Thermomonosporaceae</taxon>
        <taxon>Actinomadura</taxon>
    </lineage>
</organism>
<evidence type="ECO:0000256" key="5">
    <source>
        <dbReference type="SAM" id="MobiDB-lite"/>
    </source>
</evidence>
<evidence type="ECO:0000313" key="7">
    <source>
        <dbReference type="EMBL" id="POM23209.1"/>
    </source>
</evidence>
<dbReference type="SUPFAM" id="SSF54197">
    <property type="entry name" value="HIT-like"/>
    <property type="match status" value="1"/>
</dbReference>
<proteinExistence type="predicted"/>